<feature type="transmembrane region" description="Helical" evidence="1">
    <location>
        <begin position="176"/>
        <end position="197"/>
    </location>
</feature>
<dbReference type="AlphaFoldDB" id="A0A2N9IN29"/>
<name>A0A2N9IN29_FAGSY</name>
<keyword evidence="1" id="KW-0812">Transmembrane</keyword>
<accession>A0A2N9IN29</accession>
<protein>
    <recommendedName>
        <fullName evidence="3">Transmembrane protein</fullName>
    </recommendedName>
</protein>
<keyword evidence="1" id="KW-0472">Membrane</keyword>
<sequence length="259" mass="29571">MRGGGLVLIERRARLKRHHATWRMMMPCEPCSCHVAVLSFHASPPLNLPRFSRTYPFLIRFSRAVLEVFRNSKWVMQHIVGKLSMSTFQWYKFYMNRSLDERVMAPGSRGAEAVFACFSGEDSGQTGEATGEPRVARRSQELSSFQRTQGPHVNLQRVGKTLRAKAAVREKNARNLWLIFPCFLSVFACVFDLAPDVGFRRTWYRRKACTTLSCKVSELWETELGAERYDPANRGRRGVFGLLEGIFLVEDSGQTGESH</sequence>
<reference evidence="2" key="1">
    <citation type="submission" date="2018-02" db="EMBL/GenBank/DDBJ databases">
        <authorList>
            <person name="Cohen D.B."/>
            <person name="Kent A.D."/>
        </authorList>
    </citation>
    <scope>NUCLEOTIDE SEQUENCE</scope>
</reference>
<keyword evidence="1" id="KW-1133">Transmembrane helix</keyword>
<evidence type="ECO:0000313" key="2">
    <source>
        <dbReference type="EMBL" id="SPD25483.1"/>
    </source>
</evidence>
<dbReference type="EMBL" id="OIVN01006118">
    <property type="protein sequence ID" value="SPD25483.1"/>
    <property type="molecule type" value="Genomic_DNA"/>
</dbReference>
<organism evidence="2">
    <name type="scientific">Fagus sylvatica</name>
    <name type="common">Beechnut</name>
    <dbReference type="NCBI Taxonomy" id="28930"/>
    <lineage>
        <taxon>Eukaryota</taxon>
        <taxon>Viridiplantae</taxon>
        <taxon>Streptophyta</taxon>
        <taxon>Embryophyta</taxon>
        <taxon>Tracheophyta</taxon>
        <taxon>Spermatophyta</taxon>
        <taxon>Magnoliopsida</taxon>
        <taxon>eudicotyledons</taxon>
        <taxon>Gunneridae</taxon>
        <taxon>Pentapetalae</taxon>
        <taxon>rosids</taxon>
        <taxon>fabids</taxon>
        <taxon>Fagales</taxon>
        <taxon>Fagaceae</taxon>
        <taxon>Fagus</taxon>
    </lineage>
</organism>
<evidence type="ECO:0000256" key="1">
    <source>
        <dbReference type="SAM" id="Phobius"/>
    </source>
</evidence>
<evidence type="ECO:0008006" key="3">
    <source>
        <dbReference type="Google" id="ProtNLM"/>
    </source>
</evidence>
<proteinExistence type="predicted"/>
<gene>
    <name evidence="2" type="ORF">FSB_LOCUS53365</name>
</gene>